<dbReference type="EMBL" id="CACSIM010000002">
    <property type="protein sequence ID" value="CAA0095632.1"/>
    <property type="molecule type" value="Genomic_DNA"/>
</dbReference>
<protein>
    <recommendedName>
        <fullName evidence="11">Tn3 family transposase</fullName>
    </recommendedName>
</protein>
<evidence type="ECO:0000259" key="5">
    <source>
        <dbReference type="Pfam" id="PF01526"/>
    </source>
</evidence>
<keyword evidence="4" id="KW-0233">DNA recombination</keyword>
<feature type="domain" description="DUF4158" evidence="6">
    <location>
        <begin position="11"/>
        <end position="167"/>
    </location>
</feature>
<evidence type="ECO:0000256" key="2">
    <source>
        <dbReference type="ARBA" id="ARBA00022578"/>
    </source>
</evidence>
<dbReference type="AlphaFoldDB" id="A0A5S9NH79"/>
<accession>A0A5S9NH79</accession>
<dbReference type="Pfam" id="PF13700">
    <property type="entry name" value="DUF4158"/>
    <property type="match status" value="1"/>
</dbReference>
<dbReference type="OrthoDB" id="5292689at2"/>
<evidence type="ECO:0000256" key="4">
    <source>
        <dbReference type="ARBA" id="ARBA00023172"/>
    </source>
</evidence>
<dbReference type="InterPro" id="IPR002513">
    <property type="entry name" value="Tn3_Tnp_DDE_dom"/>
</dbReference>
<sequence length="1029" mass="119734">MKEQKEHILDPTPRKYWDSFPKLDLRQRSLFACDSATQRVMNKITQDDYKVGFLLQVIYFTRKRQFFPASHFPLEHIRAARKALALPISESRLIYPADVASRHKRKILEVYDWHTFDGPFKQQLINVAQSLVDKRRRKSDIAYFLLDYCLDQHREVPSYAVVRDIIQAKYHEYESNIGKEIRKRLTDENNAVLTQLVHNSEEFLLHRDVKRINQGVRRQDCIMNGDILNRFQKLYVEFHHVIDSMRLTQEATEDLAIWVKQATVPRVKKFRDVDRRNLHLLAYLQYQYFHRSDAAVDAFKKIITSLKNNASTYQNRENERHEKEVLDAAAALTNVTRNSKEIVRKIIEIGNNPTKTDKSKIKEIISLAEAFMLSDFEDVDEKLQRVDDDVKKRRNKLDYYHYIFSQSKTIQGRVGPLLKHLVFDDGTDPHLAEALHSYQKGLSKVTELTSMEFLSTSEQALIFREDEFSSTEKFKILLFIKVFESLKDESLSLKYSYKYRPAESYFIPAEFWRKSKDQILTSTTLMAYRDPITYLDSIGGSVTELLKEVNNRINENENPYVKFHKDGSWWIDTPATNFSTDQFVSKLLGEDASLSLYQMIHQINSFTNFTDQFEHSTKRFSSEEFKLPHAYAALMSLGTNIGHHQMAKACNGITLKQLRDIESNRFSVSNLKGVNEMIVKLIQSLTLPGIYSDEEGRLHTSSDGRKMVVAVDSLMANFSYKYYGKDKGISANSFIDEQQIFFNVNVLTSSEREAPYMLEGMVESKRTLYPESKFKNKSHLHSTDTHGYTEAIFSAMHFLGITFAPRIKSVQHQTLYAYDSESLQKNSNFRVAPKTKLNRKLIVKRWDDILRLMASIKMNYVSAADIFRKLSSSTKDTELYRAVKEFGRLLKTHFLLHYMNDLDLRQRIEKQLNKVELGQSLSRSIFHGRGKRLYVGAKEDIERVLLCSTILQNIVIAWNYLYLSDYLLSIGDSEQRQAVADGISEGSVISWEHINMLGTYEIDHLEGPVFLASLQQMRNLKLRHSVQIE</sequence>
<dbReference type="GO" id="GO:0006313">
    <property type="term" value="P:DNA transposition"/>
    <property type="evidence" value="ECO:0007669"/>
    <property type="project" value="InterPro"/>
</dbReference>
<evidence type="ECO:0000313" key="8">
    <source>
        <dbReference type="EMBL" id="CAA0095632.1"/>
    </source>
</evidence>
<dbReference type="InterPro" id="IPR047653">
    <property type="entry name" value="Tn3-like_transpos"/>
</dbReference>
<evidence type="ECO:0000313" key="9">
    <source>
        <dbReference type="Proteomes" id="UP000435877"/>
    </source>
</evidence>
<reference evidence="9 10" key="1">
    <citation type="submission" date="2019-11" db="EMBL/GenBank/DDBJ databases">
        <authorList>
            <person name="Holert J."/>
        </authorList>
    </citation>
    <scope>NUCLEOTIDE SEQUENCE [LARGE SCALE GENOMIC DNA]</scope>
    <source>
        <strain evidence="8">BC3_2A</strain>
        <strain evidence="7">SB11_1A</strain>
    </source>
</reference>
<dbReference type="EMBL" id="CACSIK010000001">
    <property type="protein sequence ID" value="CAA0089043.1"/>
    <property type="molecule type" value="Genomic_DNA"/>
</dbReference>
<proteinExistence type="inferred from homology"/>
<keyword evidence="9" id="KW-1185">Reference proteome</keyword>
<evidence type="ECO:0000259" key="6">
    <source>
        <dbReference type="Pfam" id="PF13700"/>
    </source>
</evidence>
<evidence type="ECO:0000256" key="1">
    <source>
        <dbReference type="ARBA" id="ARBA00009402"/>
    </source>
</evidence>
<dbReference type="Proteomes" id="UP000439591">
    <property type="component" value="Unassembled WGS sequence"/>
</dbReference>
<evidence type="ECO:0000313" key="10">
    <source>
        <dbReference type="Proteomes" id="UP000439591"/>
    </source>
</evidence>
<name>A0A5S9NH79_9GAMM</name>
<dbReference type="Proteomes" id="UP000435877">
    <property type="component" value="Unassembled WGS sequence"/>
</dbReference>
<evidence type="ECO:0008006" key="11">
    <source>
        <dbReference type="Google" id="ProtNLM"/>
    </source>
</evidence>
<evidence type="ECO:0000256" key="3">
    <source>
        <dbReference type="ARBA" id="ARBA00023125"/>
    </source>
</evidence>
<feature type="domain" description="Tn3 transposase DDE" evidence="5">
    <location>
        <begin position="599"/>
        <end position="1000"/>
    </location>
</feature>
<organism evidence="7 9">
    <name type="scientific">Zhongshania aliphaticivorans</name>
    <dbReference type="NCBI Taxonomy" id="1470434"/>
    <lineage>
        <taxon>Bacteria</taxon>
        <taxon>Pseudomonadati</taxon>
        <taxon>Pseudomonadota</taxon>
        <taxon>Gammaproteobacteria</taxon>
        <taxon>Cellvibrionales</taxon>
        <taxon>Spongiibacteraceae</taxon>
        <taxon>Zhongshania</taxon>
    </lineage>
</organism>
<comment type="similarity">
    <text evidence="1">Belongs to the transposase 7 family.</text>
</comment>
<keyword evidence="2" id="KW-0815">Transposition</keyword>
<dbReference type="RefSeq" id="WP_159268328.1">
    <property type="nucleotide sequence ID" value="NZ_CACSIK010000001.1"/>
</dbReference>
<dbReference type="InterPro" id="IPR025296">
    <property type="entry name" value="DUF4158"/>
</dbReference>
<dbReference type="GO" id="GO:0004803">
    <property type="term" value="F:transposase activity"/>
    <property type="evidence" value="ECO:0007669"/>
    <property type="project" value="InterPro"/>
</dbReference>
<evidence type="ECO:0000313" key="7">
    <source>
        <dbReference type="EMBL" id="CAA0089043.1"/>
    </source>
</evidence>
<dbReference type="NCBIfam" id="NF033527">
    <property type="entry name" value="transpos_Tn3"/>
    <property type="match status" value="1"/>
</dbReference>
<gene>
    <name evidence="7" type="ORF">IHBHHGIJ_01692</name>
    <name evidence="8" type="ORF">KFEGEMFD_01294</name>
</gene>
<keyword evidence="3" id="KW-0238">DNA-binding</keyword>
<dbReference type="Pfam" id="PF01526">
    <property type="entry name" value="DDE_Tnp_Tn3"/>
    <property type="match status" value="1"/>
</dbReference>
<dbReference type="GO" id="GO:0003677">
    <property type="term" value="F:DNA binding"/>
    <property type="evidence" value="ECO:0007669"/>
    <property type="project" value="UniProtKB-KW"/>
</dbReference>